<protein>
    <submittedName>
        <fullName evidence="1">Uncharacterized protein</fullName>
    </submittedName>
</protein>
<proteinExistence type="predicted"/>
<sequence length="230" mass="25751">MAKLRNQVFGEISGALGDIVFRDYKGTNIASMRPRNVNISNSASALIRRARFSMAAKLSKAVRGSRDVAISWVQKTPSNLTTHSYMVQVNYPFVSDVSVSDMFRITPERNFIVSLSAFDLREKEINVRINGLTDSSGIDTSVEKNIKLFTIFFLTSPINPELAPYSFISLESGVKTLNLNEELNFVLPLSDVDKMLLISEYQLRKSYSIAITLSETGIPVNYSDKIIYTL</sequence>
<dbReference type="AlphaFoldDB" id="A0A832G320"/>
<evidence type="ECO:0000313" key="1">
    <source>
        <dbReference type="EMBL" id="HGT48758.1"/>
    </source>
</evidence>
<accession>A0A832G320</accession>
<organism evidence="1">
    <name type="scientific">Ignavibacterium album</name>
    <dbReference type="NCBI Taxonomy" id="591197"/>
    <lineage>
        <taxon>Bacteria</taxon>
        <taxon>Pseudomonadati</taxon>
        <taxon>Ignavibacteriota</taxon>
        <taxon>Ignavibacteria</taxon>
        <taxon>Ignavibacteriales</taxon>
        <taxon>Ignavibacteriaceae</taxon>
        <taxon>Ignavibacterium</taxon>
    </lineage>
</organism>
<comment type="caution">
    <text evidence="1">The sequence shown here is derived from an EMBL/GenBank/DDBJ whole genome shotgun (WGS) entry which is preliminary data.</text>
</comment>
<gene>
    <name evidence="1" type="ORF">ENS56_12025</name>
</gene>
<dbReference type="EMBL" id="DSVI01000019">
    <property type="protein sequence ID" value="HGT48758.1"/>
    <property type="molecule type" value="Genomic_DNA"/>
</dbReference>
<reference evidence="1" key="1">
    <citation type="journal article" date="2020" name="mSystems">
        <title>Genome- and Community-Level Interaction Insights into Carbon Utilization and Element Cycling Functions of Hydrothermarchaeota in Hydrothermal Sediment.</title>
        <authorList>
            <person name="Zhou Z."/>
            <person name="Liu Y."/>
            <person name="Xu W."/>
            <person name="Pan J."/>
            <person name="Luo Z.H."/>
            <person name="Li M."/>
        </authorList>
    </citation>
    <scope>NUCLEOTIDE SEQUENCE [LARGE SCALE GENOMIC DNA]</scope>
    <source>
        <strain evidence="1">SpSt-500</strain>
    </source>
</reference>
<name>A0A832G320_9BACT</name>